<feature type="region of interest" description="Disordered" evidence="1">
    <location>
        <begin position="873"/>
        <end position="999"/>
    </location>
</feature>
<proteinExistence type="predicted"/>
<dbReference type="EMBL" id="OU893339">
    <property type="protein sequence ID" value="CAG9795539.1"/>
    <property type="molecule type" value="Genomic_DNA"/>
</dbReference>
<feature type="region of interest" description="Disordered" evidence="1">
    <location>
        <begin position="389"/>
        <end position="418"/>
    </location>
</feature>
<feature type="region of interest" description="Disordered" evidence="1">
    <location>
        <begin position="818"/>
        <end position="844"/>
    </location>
</feature>
<evidence type="ECO:0000313" key="2">
    <source>
        <dbReference type="EMBL" id="CAG9795539.1"/>
    </source>
</evidence>
<evidence type="ECO:0000313" key="3">
    <source>
        <dbReference type="Proteomes" id="UP001153714"/>
    </source>
</evidence>
<feature type="compositionally biased region" description="Basic residues" evidence="1">
    <location>
        <begin position="686"/>
        <end position="697"/>
    </location>
</feature>
<protein>
    <submittedName>
        <fullName evidence="2">Uncharacterized protein</fullName>
    </submittedName>
</protein>
<feature type="compositionally biased region" description="Basic residues" evidence="1">
    <location>
        <begin position="906"/>
        <end position="916"/>
    </location>
</feature>
<organism evidence="2 3">
    <name type="scientific">Diatraea saccharalis</name>
    <name type="common">sugarcane borer</name>
    <dbReference type="NCBI Taxonomy" id="40085"/>
    <lineage>
        <taxon>Eukaryota</taxon>
        <taxon>Metazoa</taxon>
        <taxon>Ecdysozoa</taxon>
        <taxon>Arthropoda</taxon>
        <taxon>Hexapoda</taxon>
        <taxon>Insecta</taxon>
        <taxon>Pterygota</taxon>
        <taxon>Neoptera</taxon>
        <taxon>Endopterygota</taxon>
        <taxon>Lepidoptera</taxon>
        <taxon>Glossata</taxon>
        <taxon>Ditrysia</taxon>
        <taxon>Pyraloidea</taxon>
        <taxon>Crambidae</taxon>
        <taxon>Crambinae</taxon>
        <taxon>Diatraea</taxon>
    </lineage>
</organism>
<feature type="compositionally biased region" description="Basic and acidic residues" evidence="1">
    <location>
        <begin position="873"/>
        <end position="882"/>
    </location>
</feature>
<feature type="compositionally biased region" description="Basic and acidic residues" evidence="1">
    <location>
        <begin position="827"/>
        <end position="838"/>
    </location>
</feature>
<gene>
    <name evidence="2" type="ORF">DIATSA_LOCUS12796</name>
</gene>
<reference evidence="2" key="1">
    <citation type="submission" date="2021-12" db="EMBL/GenBank/DDBJ databases">
        <authorList>
            <person name="King R."/>
        </authorList>
    </citation>
    <scope>NUCLEOTIDE SEQUENCE</scope>
</reference>
<feature type="compositionally biased region" description="Polar residues" evidence="1">
    <location>
        <begin position="226"/>
        <end position="238"/>
    </location>
</feature>
<feature type="compositionally biased region" description="Polar residues" evidence="1">
    <location>
        <begin position="636"/>
        <end position="658"/>
    </location>
</feature>
<dbReference type="OrthoDB" id="8193595at2759"/>
<dbReference type="Proteomes" id="UP001153714">
    <property type="component" value="Chromosome 8"/>
</dbReference>
<feature type="compositionally biased region" description="Low complexity" evidence="1">
    <location>
        <begin position="748"/>
        <end position="760"/>
    </location>
</feature>
<feature type="compositionally biased region" description="Polar residues" evidence="1">
    <location>
        <begin position="708"/>
        <end position="725"/>
    </location>
</feature>
<feature type="compositionally biased region" description="Low complexity" evidence="1">
    <location>
        <begin position="929"/>
        <end position="942"/>
    </location>
</feature>
<accession>A0A9N9RF40</accession>
<sequence length="1161" mass="131995">MVVITLQLVAATSAGGRHHRRSMPTQQTLPVSKSGWRPVVGSGGLAYSGSYNTAPLQHAPSYKVPVIDYPSSVRPLATRDSAKLTSIAQSYRPTTLRTVSAAAPAPPANQPINSYHNPFAFNNNLSYKFIQSFPVENIVIRNPQNPYAARPVYTKYQNKVKQTASNMALQQLTNVQPVQFGQYQTGKPIVFGKPIESYVRPTDNKQTYSGIETYKPEVYKLPDSDTAPQSVSQTVKTAQQQAQQIHRQQQLQQQHHHQQQAHHPQQQQYHQQQHLHHQQTQPQQFLIETPKTPYFTYQDPAFPPSILGTFGSFGLQSVKGRDPVFPHTKTTYLPPQPSKQTVFNSFSFTPTFKTTPAIYNPTTTPKFQTTANQLQFNSALNDYNGIKNIPIQPTKASPPPKIDPNANKGSFKASPQDPFSKHELKHYQKDYNLPVTTYNPVQTTTLASNYLDYNYQTQHSPQFSNYYDQPVQSFNYQKKKQKIHDSITANNNQATQHYVSSPISIPTYEVTENTESEDVYTQASPAAWTHSYDTNIKTTEEPVTKQLSPDFGFSKHTTTTYVPDLPEEYAIVTEAEKGYENSLNYDGQVETQSRRPLGDDFEPIGKHKLKDYYYKVSTAAYDDYNSSKRTKKPSESSKLTAQPEVTTTSVNKENTNETPADALPTLPPNKHFKRPSTLEPLDKDRIRKRNKNRRRRPPLANINREESSTSTRKYVHSSTEQSPSTEAEEVHTIRPRIRPTHSKPQPNLTTPSVTTDLTTSAVPTISPTAPTIIKKKLIRRPLTTVTDRVETTTISLNEYDNNKESPIMKIATRHQHPKYNSNYETPDYTHKQDEKDTPTSDVAVSASDNLKITQEAAKTFAFHKDVKPIEAKLETTTEKSRANNDNSEITSTSRTETSSSSTSKIQRPRLKNKFNRPRFSVKDYRNRLSSTTSTTERSTESTTKLRFPQRKVPNNDDDAETTTERKKFTPKDPRHKQILSDINEDNENDNHNNRYRQRQTTVENIENTTQKISARIRNGLRRPKPTEETAETTTVHNKRPLRKKIKDSDIGESVQDISVTETTVHYDHKNDITSERTRSESAIMKIADKKHHQDPIEHLFEHSKRVSDLTLAASKDYNTPGMFKTVSSNSRRIPNYFTIATDDPILPIEAFFPQLNQKKET</sequence>
<feature type="compositionally biased region" description="Basic and acidic residues" evidence="1">
    <location>
        <begin position="962"/>
        <end position="972"/>
    </location>
</feature>
<dbReference type="AlphaFoldDB" id="A0A9N9RF40"/>
<name>A0A9N9RF40_9NEOP</name>
<feature type="compositionally biased region" description="Low complexity" evidence="1">
    <location>
        <begin position="261"/>
        <end position="282"/>
    </location>
</feature>
<feature type="compositionally biased region" description="Low complexity" evidence="1">
    <location>
        <begin position="887"/>
        <end position="903"/>
    </location>
</feature>
<feature type="region of interest" description="Disordered" evidence="1">
    <location>
        <begin position="220"/>
        <end position="282"/>
    </location>
</feature>
<feature type="region of interest" description="Disordered" evidence="1">
    <location>
        <begin position="625"/>
        <end position="762"/>
    </location>
</feature>
<evidence type="ECO:0000256" key="1">
    <source>
        <dbReference type="SAM" id="MobiDB-lite"/>
    </source>
</evidence>
<reference evidence="2" key="2">
    <citation type="submission" date="2022-10" db="EMBL/GenBank/DDBJ databases">
        <authorList>
            <consortium name="ENA_rothamsted_submissions"/>
            <consortium name="culmorum"/>
            <person name="King R."/>
        </authorList>
    </citation>
    <scope>NUCLEOTIDE SEQUENCE</scope>
</reference>
<feature type="compositionally biased region" description="Low complexity" evidence="1">
    <location>
        <begin position="239"/>
        <end position="253"/>
    </location>
</feature>
<keyword evidence="3" id="KW-1185">Reference proteome</keyword>